<proteinExistence type="predicted"/>
<feature type="compositionally biased region" description="Polar residues" evidence="1">
    <location>
        <begin position="279"/>
        <end position="288"/>
    </location>
</feature>
<dbReference type="EMBL" id="SNRW01012807">
    <property type="protein sequence ID" value="KAA6373375.1"/>
    <property type="molecule type" value="Genomic_DNA"/>
</dbReference>
<feature type="region of interest" description="Disordered" evidence="1">
    <location>
        <begin position="279"/>
        <end position="329"/>
    </location>
</feature>
<feature type="compositionally biased region" description="Low complexity" evidence="1">
    <location>
        <begin position="146"/>
        <end position="156"/>
    </location>
</feature>
<dbReference type="Proteomes" id="UP000324800">
    <property type="component" value="Unassembled WGS sequence"/>
</dbReference>
<name>A0A5J4UUF6_9EUKA</name>
<dbReference type="AlphaFoldDB" id="A0A5J4UUF6"/>
<protein>
    <submittedName>
        <fullName evidence="2">Uncharacterized protein</fullName>
    </submittedName>
</protein>
<comment type="caution">
    <text evidence="2">The sequence shown here is derived from an EMBL/GenBank/DDBJ whole genome shotgun (WGS) entry which is preliminary data.</text>
</comment>
<reference evidence="2 3" key="1">
    <citation type="submission" date="2019-03" db="EMBL/GenBank/DDBJ databases">
        <title>Single cell metagenomics reveals metabolic interactions within the superorganism composed of flagellate Streblomastix strix and complex community of Bacteroidetes bacteria on its surface.</title>
        <authorList>
            <person name="Treitli S.C."/>
            <person name="Kolisko M."/>
            <person name="Husnik F."/>
            <person name="Keeling P."/>
            <person name="Hampl V."/>
        </authorList>
    </citation>
    <scope>NUCLEOTIDE SEQUENCE [LARGE SCALE GENOMIC DNA]</scope>
    <source>
        <strain evidence="2">ST1C</strain>
    </source>
</reference>
<feature type="compositionally biased region" description="Polar residues" evidence="1">
    <location>
        <begin position="310"/>
        <end position="321"/>
    </location>
</feature>
<gene>
    <name evidence="2" type="ORF">EZS28_031098</name>
</gene>
<feature type="compositionally biased region" description="Basic and acidic residues" evidence="1">
    <location>
        <begin position="382"/>
        <end position="403"/>
    </location>
</feature>
<feature type="region of interest" description="Disordered" evidence="1">
    <location>
        <begin position="349"/>
        <end position="449"/>
    </location>
</feature>
<evidence type="ECO:0000313" key="2">
    <source>
        <dbReference type="EMBL" id="KAA6373375.1"/>
    </source>
</evidence>
<feature type="compositionally biased region" description="Basic residues" evidence="1">
    <location>
        <begin position="369"/>
        <end position="381"/>
    </location>
</feature>
<evidence type="ECO:0000256" key="1">
    <source>
        <dbReference type="SAM" id="MobiDB-lite"/>
    </source>
</evidence>
<feature type="compositionally biased region" description="Basic residues" evidence="1">
    <location>
        <begin position="289"/>
        <end position="308"/>
    </location>
</feature>
<feature type="compositionally biased region" description="Polar residues" evidence="1">
    <location>
        <begin position="157"/>
        <end position="178"/>
    </location>
</feature>
<feature type="compositionally biased region" description="Low complexity" evidence="1">
    <location>
        <begin position="428"/>
        <end position="449"/>
    </location>
</feature>
<feature type="region of interest" description="Disordered" evidence="1">
    <location>
        <begin position="145"/>
        <end position="178"/>
    </location>
</feature>
<sequence length="675" mass="76132">MSSRTGVISPNEKQLNRGRSKLHKDKLVFTKNAYYTLTQSILPVNADINSLLSNPSDESRTIIDELSKILQQPIDQPLQPDQAPNFKKEESIDHMLSQFQQCYVVLEKFKKLLNYLKVVFTNGNQLPDIQHKIVPFQQQSQIAYQNPTINPPNTNIQSSSSLQAPKQQNPSVSFPMNFGGTQTAPINYNPSSIPSIFNTFHPPYSNIQGQQQIFPTTQNVVQNQPQTLWPQNPFNATNTLPPFNQTSSINNNINSITTEKQINQNDNIFKQDIGDSAQIKQGNLQQSNTRRKTPHKKGKKKKTGKVKTKQASYQPSSAFGLQNQEFDDDNENEDENIKVVGHISTQATDSFSDYTTSDDDQPTVTQSKSRSRSKSHSKSPRNQRDKESAMIRDHDIIDGDQQKVRGKQLSMKQKPNFVMRNEMDYTPSVLSSSSSSFLSSSQGSKSSTSFDQEYYRNVYESPHPVPQKQESESYPHFYQSTYQNIDEITKFIDQKQDPNIQQQLQQQQGYYNGQISPQQQLPGQSNLFQPSLMDGIGIMGMDKQRSNSSSLLSNVSSQLSVASITPGETPQYSYTQLGMNISPELNQPQQQLHNTNFYGFQQMNGGQLAGQFGMISDNALPASIEDHRPNYPFGAQQQPFVGSDQNSGLTQFQFGDALQQQPAFNIFQNSNFSYN</sequence>
<evidence type="ECO:0000313" key="3">
    <source>
        <dbReference type="Proteomes" id="UP000324800"/>
    </source>
</evidence>
<organism evidence="2 3">
    <name type="scientific">Streblomastix strix</name>
    <dbReference type="NCBI Taxonomy" id="222440"/>
    <lineage>
        <taxon>Eukaryota</taxon>
        <taxon>Metamonada</taxon>
        <taxon>Preaxostyla</taxon>
        <taxon>Oxymonadida</taxon>
        <taxon>Streblomastigidae</taxon>
        <taxon>Streblomastix</taxon>
    </lineage>
</organism>
<accession>A0A5J4UUF6</accession>